<dbReference type="GO" id="GO:0006400">
    <property type="term" value="P:tRNA modification"/>
    <property type="evidence" value="ECO:0007669"/>
    <property type="project" value="TreeGrafter"/>
</dbReference>
<evidence type="ECO:0000256" key="2">
    <source>
        <dbReference type="ARBA" id="ARBA00008999"/>
    </source>
</evidence>
<evidence type="ECO:0000256" key="3">
    <source>
        <dbReference type="ARBA" id="ARBA00012787"/>
    </source>
</evidence>
<dbReference type="PANTHER" id="PTHR13767:SF2">
    <property type="entry name" value="PSEUDOURIDYLATE SYNTHASE TRUB1"/>
    <property type="match status" value="1"/>
</dbReference>
<dbReference type="Pfam" id="PF01509">
    <property type="entry name" value="TruB_N"/>
    <property type="match status" value="1"/>
</dbReference>
<dbReference type="OrthoDB" id="9995526at2759"/>
<feature type="domain" description="Pseudouridine synthase II N-terminal" evidence="6">
    <location>
        <begin position="64"/>
        <end position="204"/>
    </location>
</feature>
<dbReference type="SUPFAM" id="SSF55120">
    <property type="entry name" value="Pseudouridine synthase"/>
    <property type="match status" value="1"/>
</dbReference>
<dbReference type="GO" id="GO:0003723">
    <property type="term" value="F:RNA binding"/>
    <property type="evidence" value="ECO:0007669"/>
    <property type="project" value="InterPro"/>
</dbReference>
<proteinExistence type="inferred from homology"/>
<keyword evidence="5" id="KW-0413">Isomerase</keyword>
<comment type="similarity">
    <text evidence="2">Belongs to the pseudouridine synthase TruB family.</text>
</comment>
<protein>
    <recommendedName>
        <fullName evidence="3">tRNA pseudouridine(55) synthase</fullName>
        <ecNumber evidence="3">5.4.99.25</ecNumber>
    </recommendedName>
</protein>
<dbReference type="InterPro" id="IPR020103">
    <property type="entry name" value="PsdUridine_synth_cat_dom_sf"/>
</dbReference>
<dbReference type="GO" id="GO:0005634">
    <property type="term" value="C:nucleus"/>
    <property type="evidence" value="ECO:0007669"/>
    <property type="project" value="TreeGrafter"/>
</dbReference>
<dbReference type="FunCoup" id="A0A0D0DSC9">
    <property type="interactions" value="393"/>
</dbReference>
<dbReference type="HAMAP" id="MF_01080">
    <property type="entry name" value="TruB_bact"/>
    <property type="match status" value="1"/>
</dbReference>
<dbReference type="Proteomes" id="UP000054538">
    <property type="component" value="Unassembled WGS sequence"/>
</dbReference>
<dbReference type="InterPro" id="IPR002501">
    <property type="entry name" value="PsdUridine_synth_N"/>
</dbReference>
<dbReference type="EC" id="5.4.99.25" evidence="3"/>
<dbReference type="Gene3D" id="3.30.2350.10">
    <property type="entry name" value="Pseudouridine synthase"/>
    <property type="match status" value="1"/>
</dbReference>
<evidence type="ECO:0000259" key="6">
    <source>
        <dbReference type="Pfam" id="PF01509"/>
    </source>
</evidence>
<name>A0A0D0DSC9_9AGAM</name>
<evidence type="ECO:0000256" key="1">
    <source>
        <dbReference type="ARBA" id="ARBA00001166"/>
    </source>
</evidence>
<sequence length="343" mass="38245">MPKVAVPLLPLSGLFAVSKPSGPTSMSVLEDIKQLLAKSRLFVEPAKLENRLQGREKTFDRGKRRKDTIKIGQGGTLDPLADGVLVVGVGKGTKRLNEFLDCVKEYRTTALLGCETDSYDCDGVRVRVAPWRHVTKEAVETMLDGFRGEIYQTPPIFSALKMDGKPLYEYARKGIPLPRPIDKRKVTVHSLEIIDWKGSDHDFRWPEKALTAEEKMAMEKALDSVGDSPVIQDQHEEDTSHPPAAFVLSMKVSGGTYVRSIVHDLGHALGSAAHVVTLTRSRQGRFTLDPEHGEKDKGCVPWGVFRKALEDEGEPDEDGWKEWEREVLDHLEVVEGNKKQNGQ</sequence>
<dbReference type="PANTHER" id="PTHR13767">
    <property type="entry name" value="TRNA-PSEUDOURIDINE SYNTHASE"/>
    <property type="match status" value="1"/>
</dbReference>
<dbReference type="NCBIfam" id="TIGR00431">
    <property type="entry name" value="TruB"/>
    <property type="match status" value="1"/>
</dbReference>
<dbReference type="InterPro" id="IPR014780">
    <property type="entry name" value="tRNA_psdUridine_synth_TruB"/>
</dbReference>
<reference evidence="7 8" key="1">
    <citation type="submission" date="2014-04" db="EMBL/GenBank/DDBJ databases">
        <authorList>
            <consortium name="DOE Joint Genome Institute"/>
            <person name="Kuo A."/>
            <person name="Kohler A."/>
            <person name="Jargeat P."/>
            <person name="Nagy L.G."/>
            <person name="Floudas D."/>
            <person name="Copeland A."/>
            <person name="Barry K.W."/>
            <person name="Cichocki N."/>
            <person name="Veneault-Fourrey C."/>
            <person name="LaButti K."/>
            <person name="Lindquist E.A."/>
            <person name="Lipzen A."/>
            <person name="Lundell T."/>
            <person name="Morin E."/>
            <person name="Murat C."/>
            <person name="Sun H."/>
            <person name="Tunlid A."/>
            <person name="Henrissat B."/>
            <person name="Grigoriev I.V."/>
            <person name="Hibbett D.S."/>
            <person name="Martin F."/>
            <person name="Nordberg H.P."/>
            <person name="Cantor M.N."/>
            <person name="Hua S.X."/>
        </authorList>
    </citation>
    <scope>NUCLEOTIDE SEQUENCE [LARGE SCALE GENOMIC DNA]</scope>
    <source>
        <strain evidence="7 8">Ve08.2h10</strain>
    </source>
</reference>
<dbReference type="GO" id="GO:0160148">
    <property type="term" value="F:tRNA pseudouridine(55) synthase activity"/>
    <property type="evidence" value="ECO:0007669"/>
    <property type="project" value="UniProtKB-EC"/>
</dbReference>
<dbReference type="EMBL" id="KN824992">
    <property type="protein sequence ID" value="KIK96333.1"/>
    <property type="molecule type" value="Genomic_DNA"/>
</dbReference>
<evidence type="ECO:0000256" key="5">
    <source>
        <dbReference type="ARBA" id="ARBA00023235"/>
    </source>
</evidence>
<reference evidence="8" key="2">
    <citation type="submission" date="2015-01" db="EMBL/GenBank/DDBJ databases">
        <title>Evolutionary Origins and Diversification of the Mycorrhizal Mutualists.</title>
        <authorList>
            <consortium name="DOE Joint Genome Institute"/>
            <consortium name="Mycorrhizal Genomics Consortium"/>
            <person name="Kohler A."/>
            <person name="Kuo A."/>
            <person name="Nagy L.G."/>
            <person name="Floudas D."/>
            <person name="Copeland A."/>
            <person name="Barry K.W."/>
            <person name="Cichocki N."/>
            <person name="Veneault-Fourrey C."/>
            <person name="LaButti K."/>
            <person name="Lindquist E.A."/>
            <person name="Lipzen A."/>
            <person name="Lundell T."/>
            <person name="Morin E."/>
            <person name="Murat C."/>
            <person name="Riley R."/>
            <person name="Ohm R."/>
            <person name="Sun H."/>
            <person name="Tunlid A."/>
            <person name="Henrissat B."/>
            <person name="Grigoriev I.V."/>
            <person name="Hibbett D.S."/>
            <person name="Martin F."/>
        </authorList>
    </citation>
    <scope>NUCLEOTIDE SEQUENCE [LARGE SCALE GENOMIC DNA]</scope>
    <source>
        <strain evidence="8">Ve08.2h10</strain>
    </source>
</reference>
<organism evidence="7 8">
    <name type="scientific">Paxillus rubicundulus Ve08.2h10</name>
    <dbReference type="NCBI Taxonomy" id="930991"/>
    <lineage>
        <taxon>Eukaryota</taxon>
        <taxon>Fungi</taxon>
        <taxon>Dikarya</taxon>
        <taxon>Basidiomycota</taxon>
        <taxon>Agaricomycotina</taxon>
        <taxon>Agaricomycetes</taxon>
        <taxon>Agaricomycetidae</taxon>
        <taxon>Boletales</taxon>
        <taxon>Paxilineae</taxon>
        <taxon>Paxillaceae</taxon>
        <taxon>Paxillus</taxon>
    </lineage>
</organism>
<evidence type="ECO:0000313" key="7">
    <source>
        <dbReference type="EMBL" id="KIK96333.1"/>
    </source>
</evidence>
<evidence type="ECO:0000313" key="8">
    <source>
        <dbReference type="Proteomes" id="UP000054538"/>
    </source>
</evidence>
<dbReference type="GO" id="GO:1990481">
    <property type="term" value="P:mRNA pseudouridine synthesis"/>
    <property type="evidence" value="ECO:0007669"/>
    <property type="project" value="TreeGrafter"/>
</dbReference>
<gene>
    <name evidence="7" type="ORF">PAXRUDRAFT_826099</name>
</gene>
<dbReference type="STRING" id="930991.A0A0D0DSC9"/>
<keyword evidence="4" id="KW-0819">tRNA processing</keyword>
<dbReference type="InParanoid" id="A0A0D0DSC9"/>
<evidence type="ECO:0000256" key="4">
    <source>
        <dbReference type="ARBA" id="ARBA00022694"/>
    </source>
</evidence>
<keyword evidence="8" id="KW-1185">Reference proteome</keyword>
<comment type="catalytic activity">
    <reaction evidence="1">
        <text>a uridine in mRNA = a pseudouridine in mRNA</text>
        <dbReference type="Rhea" id="RHEA:56644"/>
        <dbReference type="Rhea" id="RHEA-COMP:14658"/>
        <dbReference type="Rhea" id="RHEA-COMP:14659"/>
        <dbReference type="ChEBI" id="CHEBI:65314"/>
        <dbReference type="ChEBI" id="CHEBI:65315"/>
    </reaction>
</comment>
<accession>A0A0D0DSC9</accession>
<dbReference type="AlphaFoldDB" id="A0A0D0DSC9"/>
<dbReference type="HOGENOM" id="CLU_032087_4_2_1"/>